<dbReference type="SUPFAM" id="SSF52402">
    <property type="entry name" value="Adenine nucleotide alpha hydrolases-like"/>
    <property type="match status" value="1"/>
</dbReference>
<dbReference type="Pfam" id="PF09179">
    <property type="entry name" value="TilS"/>
    <property type="match status" value="1"/>
</dbReference>
<dbReference type="PANTHER" id="PTHR43033:SF1">
    <property type="entry name" value="TRNA(ILE)-LYSIDINE SYNTHASE-RELATED"/>
    <property type="match status" value="1"/>
</dbReference>
<evidence type="ECO:0000313" key="10">
    <source>
        <dbReference type="EMBL" id="OFE11798.1"/>
    </source>
</evidence>
<keyword evidence="3 8" id="KW-0436">Ligase</keyword>
<dbReference type="InterPro" id="IPR012795">
    <property type="entry name" value="tRNA_Ile_lys_synt_N"/>
</dbReference>
<dbReference type="AlphaFoldDB" id="A0A1E8CHF0"/>
<comment type="caution">
    <text evidence="10">The sequence shown here is derived from an EMBL/GenBank/DDBJ whole genome shotgun (WGS) entry which is preliminary data.</text>
</comment>
<evidence type="ECO:0000256" key="3">
    <source>
        <dbReference type="ARBA" id="ARBA00022598"/>
    </source>
</evidence>
<dbReference type="CDD" id="cd01992">
    <property type="entry name" value="TilS_N"/>
    <property type="match status" value="1"/>
</dbReference>
<dbReference type="Gene3D" id="3.40.50.620">
    <property type="entry name" value="HUPs"/>
    <property type="match status" value="1"/>
</dbReference>
<gene>
    <name evidence="8" type="primary">tilS</name>
    <name evidence="10" type="ORF">PHACT_00375</name>
</gene>
<keyword evidence="2 8" id="KW-0963">Cytoplasm</keyword>
<dbReference type="PANTHER" id="PTHR43033">
    <property type="entry name" value="TRNA(ILE)-LYSIDINE SYNTHASE-RELATED"/>
    <property type="match status" value="1"/>
</dbReference>
<feature type="binding site" evidence="8">
    <location>
        <begin position="51"/>
        <end position="56"/>
    </location>
    <ligand>
        <name>ATP</name>
        <dbReference type="ChEBI" id="CHEBI:30616"/>
    </ligand>
</feature>
<dbReference type="SMART" id="SM00977">
    <property type="entry name" value="TilS_C"/>
    <property type="match status" value="1"/>
</dbReference>
<sequence>MGSQPTEPDYSRTQMNLLATDRQDLEQVLASSLLRLRQQYPACQRLVLGVSGGLDSMVLLHACHRLLAQADQGQSQKQGQPTWPFAGLRVVHVNHGISTHAADWQAHCLAVCGELDIAFVAHQVRVTRVAGQGLEADARAARYAVFEQELAADEALLLAHHQDDQLETVMLRLLRAAGPRGLAGMPESRPLGVGMLWRPLLALPREQLESWAARHTVRWVEDDSNNDDRLSRNYLRQHIMPSLASHWPGWRQSVTRTAELGADADEILTEVAERWLAILSPDSDRLNCASLLNLSAALQRLVIRHWLLRETGQTPGWRLVQRVQVELLGAGENAQPEVNWQHWQLRRFADQLHVLEALEPVPPTPPEGYAWRPQGDGRLVARVLPGNGILRLYQASAGSAGDQAMRFPDGECVIRYRQGGEQCALPGRPRRALKKILQESAIPPWVRERTPLVYIDNKLAWIVGVGVCEGFQAVDEGAGWAVRWQMPSRQDHI</sequence>
<reference evidence="11" key="1">
    <citation type="submission" date="2016-07" db="EMBL/GenBank/DDBJ databases">
        <authorList>
            <person name="Florea S."/>
            <person name="Webb J.S."/>
            <person name="Jaromczyk J."/>
            <person name="Schardl C.L."/>
        </authorList>
    </citation>
    <scope>NUCLEOTIDE SEQUENCE [LARGE SCALE GENOMIC DNA]</scope>
    <source>
        <strain evidence="11">KCTC 42131</strain>
    </source>
</reference>
<evidence type="ECO:0000256" key="5">
    <source>
        <dbReference type="ARBA" id="ARBA00022741"/>
    </source>
</evidence>
<keyword evidence="5 8" id="KW-0547">Nucleotide-binding</keyword>
<evidence type="ECO:0000256" key="8">
    <source>
        <dbReference type="HAMAP-Rule" id="MF_01161"/>
    </source>
</evidence>
<feature type="domain" description="Lysidine-tRNA(Ile) synthetase C-terminal" evidence="9">
    <location>
        <begin position="412"/>
        <end position="484"/>
    </location>
</feature>
<keyword evidence="11" id="KW-1185">Reference proteome</keyword>
<keyword evidence="6 8" id="KW-0067">ATP-binding</keyword>
<dbReference type="Proteomes" id="UP000175669">
    <property type="component" value="Unassembled WGS sequence"/>
</dbReference>
<evidence type="ECO:0000256" key="7">
    <source>
        <dbReference type="ARBA" id="ARBA00048539"/>
    </source>
</evidence>
<name>A0A1E8CHF0_9GAMM</name>
<dbReference type="SUPFAM" id="SSF56037">
    <property type="entry name" value="PheT/TilS domain"/>
    <property type="match status" value="1"/>
</dbReference>
<dbReference type="Gene3D" id="1.20.59.20">
    <property type="match status" value="1"/>
</dbReference>
<evidence type="ECO:0000256" key="2">
    <source>
        <dbReference type="ARBA" id="ARBA00022490"/>
    </source>
</evidence>
<dbReference type="GO" id="GO:0005524">
    <property type="term" value="F:ATP binding"/>
    <property type="evidence" value="ECO:0007669"/>
    <property type="project" value="UniProtKB-UniRule"/>
</dbReference>
<dbReference type="RefSeq" id="WP_070115424.1">
    <property type="nucleotide sequence ID" value="NZ_MASR01000001.1"/>
</dbReference>
<dbReference type="InterPro" id="IPR014729">
    <property type="entry name" value="Rossmann-like_a/b/a_fold"/>
</dbReference>
<dbReference type="GO" id="GO:0005737">
    <property type="term" value="C:cytoplasm"/>
    <property type="evidence" value="ECO:0007669"/>
    <property type="project" value="UniProtKB-SubCell"/>
</dbReference>
<dbReference type="NCBIfam" id="TIGR02432">
    <property type="entry name" value="lysidine_TilS_N"/>
    <property type="match status" value="1"/>
</dbReference>
<dbReference type="Pfam" id="PF01171">
    <property type="entry name" value="ATP_bind_3"/>
    <property type="match status" value="1"/>
</dbReference>
<organism evidence="10 11">
    <name type="scientific">Pseudohongiella acticola</name>
    <dbReference type="NCBI Taxonomy" id="1524254"/>
    <lineage>
        <taxon>Bacteria</taxon>
        <taxon>Pseudomonadati</taxon>
        <taxon>Pseudomonadota</taxon>
        <taxon>Gammaproteobacteria</taxon>
        <taxon>Pseudomonadales</taxon>
        <taxon>Pseudohongiellaceae</taxon>
        <taxon>Pseudohongiella</taxon>
    </lineage>
</organism>
<evidence type="ECO:0000313" key="11">
    <source>
        <dbReference type="Proteomes" id="UP000175669"/>
    </source>
</evidence>
<comment type="domain">
    <text evidence="8">The N-terminal region contains the highly conserved SGGXDS motif, predicted to be a P-loop motif involved in ATP binding.</text>
</comment>
<evidence type="ECO:0000259" key="9">
    <source>
        <dbReference type="SMART" id="SM00977"/>
    </source>
</evidence>
<comment type="catalytic activity">
    <reaction evidence="7 8">
        <text>cytidine(34) in tRNA(Ile2) + L-lysine + ATP = lysidine(34) in tRNA(Ile2) + AMP + diphosphate + H(+)</text>
        <dbReference type="Rhea" id="RHEA:43744"/>
        <dbReference type="Rhea" id="RHEA-COMP:10625"/>
        <dbReference type="Rhea" id="RHEA-COMP:10670"/>
        <dbReference type="ChEBI" id="CHEBI:15378"/>
        <dbReference type="ChEBI" id="CHEBI:30616"/>
        <dbReference type="ChEBI" id="CHEBI:32551"/>
        <dbReference type="ChEBI" id="CHEBI:33019"/>
        <dbReference type="ChEBI" id="CHEBI:82748"/>
        <dbReference type="ChEBI" id="CHEBI:83665"/>
        <dbReference type="ChEBI" id="CHEBI:456215"/>
        <dbReference type="EC" id="6.3.4.19"/>
    </reaction>
</comment>
<evidence type="ECO:0000256" key="1">
    <source>
        <dbReference type="ARBA" id="ARBA00004496"/>
    </source>
</evidence>
<evidence type="ECO:0000256" key="6">
    <source>
        <dbReference type="ARBA" id="ARBA00022840"/>
    </source>
</evidence>
<dbReference type="GO" id="GO:0006400">
    <property type="term" value="P:tRNA modification"/>
    <property type="evidence" value="ECO:0007669"/>
    <property type="project" value="UniProtKB-UniRule"/>
</dbReference>
<dbReference type="GO" id="GO:0032267">
    <property type="term" value="F:tRNA(Ile)-lysidine synthase activity"/>
    <property type="evidence" value="ECO:0007669"/>
    <property type="project" value="UniProtKB-EC"/>
</dbReference>
<proteinExistence type="inferred from homology"/>
<dbReference type="InterPro" id="IPR015262">
    <property type="entry name" value="tRNA_Ile_lys_synt_subst-bd"/>
</dbReference>
<comment type="similarity">
    <text evidence="8">Belongs to the tRNA(Ile)-lysidine synthase family.</text>
</comment>
<dbReference type="STRING" id="1524254.PHACT_00375"/>
<keyword evidence="4 8" id="KW-0819">tRNA processing</keyword>
<evidence type="ECO:0000256" key="4">
    <source>
        <dbReference type="ARBA" id="ARBA00022694"/>
    </source>
</evidence>
<dbReference type="InterPro" id="IPR012094">
    <property type="entry name" value="tRNA_Ile_lys_synt"/>
</dbReference>
<dbReference type="InterPro" id="IPR011063">
    <property type="entry name" value="TilS/TtcA_N"/>
</dbReference>
<dbReference type="Pfam" id="PF11734">
    <property type="entry name" value="TilS_C"/>
    <property type="match status" value="1"/>
</dbReference>
<dbReference type="OrthoDB" id="9807403at2"/>
<protein>
    <recommendedName>
        <fullName evidence="8">tRNA(Ile)-lysidine synthase</fullName>
        <ecNumber evidence="8">6.3.4.19</ecNumber>
    </recommendedName>
    <alternativeName>
        <fullName evidence="8">tRNA(Ile)-2-lysyl-cytidine synthase</fullName>
    </alternativeName>
    <alternativeName>
        <fullName evidence="8">tRNA(Ile)-lysidine synthetase</fullName>
    </alternativeName>
</protein>
<dbReference type="InterPro" id="IPR012796">
    <property type="entry name" value="Lysidine-tRNA-synth_C"/>
</dbReference>
<comment type="function">
    <text evidence="8">Ligates lysine onto the cytidine present at position 34 of the AUA codon-specific tRNA(Ile) that contains the anticodon CAU, in an ATP-dependent manner. Cytidine is converted to lysidine, thus changing the amino acid specificity of the tRNA from methionine to isoleucine.</text>
</comment>
<dbReference type="EC" id="6.3.4.19" evidence="8"/>
<dbReference type="HAMAP" id="MF_01161">
    <property type="entry name" value="tRNA_Ile_lys_synt"/>
    <property type="match status" value="1"/>
</dbReference>
<dbReference type="SUPFAM" id="SSF82829">
    <property type="entry name" value="MesJ substrate recognition domain-like"/>
    <property type="match status" value="1"/>
</dbReference>
<comment type="subcellular location">
    <subcellularLocation>
        <location evidence="1 8">Cytoplasm</location>
    </subcellularLocation>
</comment>
<dbReference type="NCBIfam" id="TIGR02433">
    <property type="entry name" value="lysidine_TilS_C"/>
    <property type="match status" value="1"/>
</dbReference>
<accession>A0A1E8CHF0</accession>
<dbReference type="EMBL" id="MASR01000001">
    <property type="protein sequence ID" value="OFE11798.1"/>
    <property type="molecule type" value="Genomic_DNA"/>
</dbReference>